<dbReference type="AlphaFoldDB" id="A0A7W9E646"/>
<evidence type="ECO:0000313" key="2">
    <source>
        <dbReference type="Proteomes" id="UP000561726"/>
    </source>
</evidence>
<sequence>MIEAALSTASPEDMDFFQAMATDDGPSATGDIGRRLGAKTNLVANYRARLLAAGLMETAGYGIVDFAMPGPRRYLRSKHTA</sequence>
<evidence type="ECO:0000313" key="1">
    <source>
        <dbReference type="EMBL" id="MBB5643029.1"/>
    </source>
</evidence>
<dbReference type="OrthoDB" id="2020141at2"/>
<proteinExistence type="predicted"/>
<dbReference type="EMBL" id="JACHBQ010000001">
    <property type="protein sequence ID" value="MBB5643029.1"/>
    <property type="molecule type" value="Genomic_DNA"/>
</dbReference>
<dbReference type="RefSeq" id="WP_152602239.1">
    <property type="nucleotide sequence ID" value="NZ_JACHBQ010000001.1"/>
</dbReference>
<dbReference type="Proteomes" id="UP000561726">
    <property type="component" value="Unassembled WGS sequence"/>
</dbReference>
<organism evidence="1 2">
    <name type="scientific">Cryobacterium roopkundense</name>
    <dbReference type="NCBI Taxonomy" id="1001240"/>
    <lineage>
        <taxon>Bacteria</taxon>
        <taxon>Bacillati</taxon>
        <taxon>Actinomycetota</taxon>
        <taxon>Actinomycetes</taxon>
        <taxon>Micrococcales</taxon>
        <taxon>Microbacteriaceae</taxon>
        <taxon>Cryobacterium</taxon>
    </lineage>
</organism>
<name>A0A7W9E646_9MICO</name>
<protein>
    <submittedName>
        <fullName evidence="1">Mn-dependent DtxR family transcriptional regulator</fullName>
    </submittedName>
</protein>
<gene>
    <name evidence="1" type="ORF">BJ997_003577</name>
</gene>
<comment type="caution">
    <text evidence="1">The sequence shown here is derived from an EMBL/GenBank/DDBJ whole genome shotgun (WGS) entry which is preliminary data.</text>
</comment>
<reference evidence="1 2" key="1">
    <citation type="submission" date="2020-08" db="EMBL/GenBank/DDBJ databases">
        <title>Sequencing the genomes of 1000 actinobacteria strains.</title>
        <authorList>
            <person name="Klenk H.-P."/>
        </authorList>
    </citation>
    <scope>NUCLEOTIDE SEQUENCE [LARGE SCALE GENOMIC DNA]</scope>
    <source>
        <strain evidence="1 2">DSM 21065</strain>
    </source>
</reference>
<accession>A0A7W9E646</accession>